<comment type="caution">
    <text evidence="7">The sequence shown here is derived from an EMBL/GenBank/DDBJ whole genome shotgun (WGS) entry which is preliminary data.</text>
</comment>
<feature type="region of interest" description="Disordered" evidence="5">
    <location>
        <begin position="202"/>
        <end position="226"/>
    </location>
</feature>
<keyword evidence="8" id="KW-1185">Reference proteome</keyword>
<keyword evidence="1" id="KW-0805">Transcription regulation</keyword>
<dbReference type="SUPFAM" id="SSF46689">
    <property type="entry name" value="Homeodomain-like"/>
    <property type="match status" value="1"/>
</dbReference>
<evidence type="ECO:0000256" key="2">
    <source>
        <dbReference type="ARBA" id="ARBA00023125"/>
    </source>
</evidence>
<evidence type="ECO:0000256" key="4">
    <source>
        <dbReference type="PROSITE-ProRule" id="PRU00335"/>
    </source>
</evidence>
<dbReference type="InterPro" id="IPR009057">
    <property type="entry name" value="Homeodomain-like_sf"/>
</dbReference>
<dbReference type="AlphaFoldDB" id="A0A853A0S4"/>
<dbReference type="Pfam" id="PF00440">
    <property type="entry name" value="TetR_N"/>
    <property type="match status" value="1"/>
</dbReference>
<dbReference type="Pfam" id="PF16859">
    <property type="entry name" value="TetR_C_11"/>
    <property type="match status" value="1"/>
</dbReference>
<dbReference type="Gene3D" id="1.10.357.10">
    <property type="entry name" value="Tetracycline Repressor, domain 2"/>
    <property type="match status" value="1"/>
</dbReference>
<accession>A0A853A0S4</accession>
<dbReference type="Gene3D" id="1.10.10.60">
    <property type="entry name" value="Homeodomain-like"/>
    <property type="match status" value="1"/>
</dbReference>
<evidence type="ECO:0000256" key="3">
    <source>
        <dbReference type="ARBA" id="ARBA00023163"/>
    </source>
</evidence>
<dbReference type="InterPro" id="IPR036271">
    <property type="entry name" value="Tet_transcr_reg_TetR-rel_C_sf"/>
</dbReference>
<dbReference type="EMBL" id="JACBZD010000002">
    <property type="protein sequence ID" value="NYI08213.1"/>
    <property type="molecule type" value="Genomic_DNA"/>
</dbReference>
<gene>
    <name evidence="7" type="ORF">FHU37_005242</name>
</gene>
<dbReference type="PANTHER" id="PTHR30055:SF148">
    <property type="entry name" value="TETR-FAMILY TRANSCRIPTIONAL REGULATOR"/>
    <property type="match status" value="1"/>
</dbReference>
<evidence type="ECO:0000259" key="6">
    <source>
        <dbReference type="PROSITE" id="PS50977"/>
    </source>
</evidence>
<reference evidence="7 8" key="1">
    <citation type="submission" date="2020-07" db="EMBL/GenBank/DDBJ databases">
        <title>Sequencing the genomes of 1000 actinobacteria strains.</title>
        <authorList>
            <person name="Klenk H.-P."/>
        </authorList>
    </citation>
    <scope>NUCLEOTIDE SEQUENCE [LARGE SCALE GENOMIC DNA]</scope>
    <source>
        <strain evidence="7 8">DSM 42178</strain>
    </source>
</reference>
<evidence type="ECO:0000256" key="5">
    <source>
        <dbReference type="SAM" id="MobiDB-lite"/>
    </source>
</evidence>
<organism evidence="7 8">
    <name type="scientific">Allostreptomyces psammosilenae</name>
    <dbReference type="NCBI Taxonomy" id="1892865"/>
    <lineage>
        <taxon>Bacteria</taxon>
        <taxon>Bacillati</taxon>
        <taxon>Actinomycetota</taxon>
        <taxon>Actinomycetes</taxon>
        <taxon>Kitasatosporales</taxon>
        <taxon>Streptomycetaceae</taxon>
        <taxon>Allostreptomyces</taxon>
    </lineage>
</organism>
<dbReference type="PANTHER" id="PTHR30055">
    <property type="entry name" value="HTH-TYPE TRANSCRIPTIONAL REGULATOR RUTR"/>
    <property type="match status" value="1"/>
</dbReference>
<dbReference type="GO" id="GO:0003700">
    <property type="term" value="F:DNA-binding transcription factor activity"/>
    <property type="evidence" value="ECO:0007669"/>
    <property type="project" value="TreeGrafter"/>
</dbReference>
<proteinExistence type="predicted"/>
<name>A0A853A0S4_9ACTN</name>
<dbReference type="InterPro" id="IPR001647">
    <property type="entry name" value="HTH_TetR"/>
</dbReference>
<keyword evidence="2 4" id="KW-0238">DNA-binding</keyword>
<dbReference type="InterPro" id="IPR050109">
    <property type="entry name" value="HTH-type_TetR-like_transc_reg"/>
</dbReference>
<keyword evidence="3" id="KW-0804">Transcription</keyword>
<feature type="domain" description="HTH tetR-type" evidence="6">
    <location>
        <begin position="17"/>
        <end position="77"/>
    </location>
</feature>
<dbReference type="InterPro" id="IPR011075">
    <property type="entry name" value="TetR_C"/>
</dbReference>
<sequence length="226" mass="23708">MAESRRKPPAGAAVLRPELTSSIRDAVLAELAECGYARLSMEGVARRAGVGKSALYRRWPSKQEMVVAAVAELSVPMAKVPGTGSLRGDVLAVLRAVAEWLAEPRIGGILSDLVAEAGRTPALARALAVSVGDPRRAHGAALLERAVERGELAADVDRELALDLLGALVYWRMVVRRAPVEEGYFERAADAVLRALGAVPAGAAADPPETAPSRFGDGTSPDDLSL</sequence>
<dbReference type="SUPFAM" id="SSF48498">
    <property type="entry name" value="Tetracyclin repressor-like, C-terminal domain"/>
    <property type="match status" value="1"/>
</dbReference>
<dbReference type="GO" id="GO:0000976">
    <property type="term" value="F:transcription cis-regulatory region binding"/>
    <property type="evidence" value="ECO:0007669"/>
    <property type="project" value="TreeGrafter"/>
</dbReference>
<evidence type="ECO:0000256" key="1">
    <source>
        <dbReference type="ARBA" id="ARBA00023015"/>
    </source>
</evidence>
<dbReference type="RefSeq" id="WP_179817069.1">
    <property type="nucleotide sequence ID" value="NZ_JACBZD010000002.1"/>
</dbReference>
<dbReference type="PROSITE" id="PS50977">
    <property type="entry name" value="HTH_TETR_2"/>
    <property type="match status" value="1"/>
</dbReference>
<dbReference type="PRINTS" id="PR00455">
    <property type="entry name" value="HTHTETR"/>
</dbReference>
<evidence type="ECO:0000313" key="8">
    <source>
        <dbReference type="Proteomes" id="UP000567795"/>
    </source>
</evidence>
<dbReference type="Proteomes" id="UP000567795">
    <property type="component" value="Unassembled WGS sequence"/>
</dbReference>
<protein>
    <submittedName>
        <fullName evidence="7">AcrR family transcriptional regulator</fullName>
    </submittedName>
</protein>
<evidence type="ECO:0000313" key="7">
    <source>
        <dbReference type="EMBL" id="NYI08213.1"/>
    </source>
</evidence>
<feature type="DNA-binding region" description="H-T-H motif" evidence="4">
    <location>
        <begin position="40"/>
        <end position="59"/>
    </location>
</feature>